<feature type="domain" description="ATPase F1/V1/A1 complex alpha/beta subunit nucleotide-binding" evidence="17">
    <location>
        <begin position="149"/>
        <end position="372"/>
    </location>
</feature>
<feature type="domain" description="ATPase F1/V1/A1 complex alpha/beta subunit N-terminal" evidence="19">
    <location>
        <begin position="25"/>
        <end position="92"/>
    </location>
</feature>
<keyword evidence="10 16" id="KW-1278">Translocase</keyword>
<dbReference type="Proteomes" id="UP000198889">
    <property type="component" value="Unassembled WGS sequence"/>
</dbReference>
<gene>
    <name evidence="16" type="primary">atpA</name>
    <name evidence="20" type="ORF">SAMN05660859_3510</name>
</gene>
<keyword evidence="5 16" id="KW-1003">Cell membrane</keyword>
<comment type="subunit">
    <text evidence="15">F-type ATPases have 2 components, CF(1) - the catalytic core - and CF(0) - the membrane proton channel. CF(1) has five subunits: alpha(3), beta(3), gamma(1), delta(1), epsilon(1). CF(0) has four main subunits: a(1), b(1), b'(1) and c(9-12).</text>
</comment>
<dbReference type="FunFam" id="3.40.50.300:FF:002432">
    <property type="entry name" value="ATP synthase subunit alpha, mitochondrial"/>
    <property type="match status" value="1"/>
</dbReference>
<evidence type="ECO:0000256" key="2">
    <source>
        <dbReference type="ARBA" id="ARBA00004370"/>
    </source>
</evidence>
<dbReference type="FunFam" id="2.40.30.20:FF:000001">
    <property type="entry name" value="ATP synthase subunit alpha"/>
    <property type="match status" value="1"/>
</dbReference>
<sequence>MDIRAAEISAILKEQIKNFGQEAEVSEVGQVLSVGDGIARIYGLDNVQAGEMVEFENGTRGMALNLEIDNVGVVIFGSDREIMEGQTVKRTGAIVDVPVGKGLLGRVVDALGNPIDGKGPIEYTERRRVDVKAPGIIPRKSVHEPMQTGLKAIDALIPIGRGQRELIIGDRQTGKTAVALDAILNQKTINAGTDEKAKLYCVYVAIGQKRSTVAQFVKVLEEQGALEYSIIIAATASDAAPMQFLAPFSGTAMGEFFRDNGMHALIVHDDLSKQAVAYRQMSLLLRRPPGREAYPGDVFYLHSRLLERAAKLNDENGAGSLTALPVIETQANDVSAYIPTNVISITDGQIFLESDLFFQGIRPAVNVGLSVSRVGSSAQIKAMKQVAGKIKGELAQYRELAAFAQFGSDLDASTQKLLNRGARLTELLKQSQFAPLRVEEQVVVIYAGTNGYLDVLPVSKVREFEQGLLIFLRTKHADILDAIRTSKELSKDTAEKLVKALDSFSKTFA</sequence>
<dbReference type="Gene3D" id="2.40.30.20">
    <property type="match status" value="1"/>
</dbReference>
<dbReference type="SUPFAM" id="SSF50615">
    <property type="entry name" value="N-terminal domain of alpha and beta subunits of F1 ATP synthase"/>
    <property type="match status" value="1"/>
</dbReference>
<reference evidence="21" key="1">
    <citation type="submission" date="2016-10" db="EMBL/GenBank/DDBJ databases">
        <authorList>
            <person name="Varghese N."/>
            <person name="Submissions S."/>
        </authorList>
    </citation>
    <scope>NUCLEOTIDE SEQUENCE [LARGE SCALE GENOMIC DNA]</scope>
    <source>
        <strain evidence="21">CGMCC 1.1761</strain>
    </source>
</reference>
<comment type="function">
    <text evidence="1 16">Produces ATP from ADP in the presence of a proton gradient across the membrane. The alpha chain is a regulatory subunit.</text>
</comment>
<dbReference type="SUPFAM" id="SSF52540">
    <property type="entry name" value="P-loop containing nucleoside triphosphate hydrolases"/>
    <property type="match status" value="1"/>
</dbReference>
<evidence type="ECO:0000256" key="13">
    <source>
        <dbReference type="ARBA" id="ARBA00023196"/>
    </source>
</evidence>
<evidence type="ECO:0000256" key="3">
    <source>
        <dbReference type="ARBA" id="ARBA00008936"/>
    </source>
</evidence>
<evidence type="ECO:0000256" key="9">
    <source>
        <dbReference type="ARBA" id="ARBA00022840"/>
    </source>
</evidence>
<keyword evidence="7 16" id="KW-0547">Nucleotide-binding</keyword>
<dbReference type="CDD" id="cd18113">
    <property type="entry name" value="ATP-synt_F1_alpha_C"/>
    <property type="match status" value="1"/>
</dbReference>
<dbReference type="InterPro" id="IPR020003">
    <property type="entry name" value="ATPase_a/bsu_AS"/>
</dbReference>
<evidence type="ECO:0000256" key="12">
    <source>
        <dbReference type="ARBA" id="ARBA00023136"/>
    </source>
</evidence>
<dbReference type="InterPro" id="IPR000194">
    <property type="entry name" value="ATPase_F1/V1/A1_a/bsu_nucl-bd"/>
</dbReference>
<dbReference type="GO" id="GO:0046933">
    <property type="term" value="F:proton-transporting ATP synthase activity, rotational mechanism"/>
    <property type="evidence" value="ECO:0007669"/>
    <property type="project" value="UniProtKB-UniRule"/>
</dbReference>
<keyword evidence="9 16" id="KW-0067">ATP-binding</keyword>
<dbReference type="SUPFAM" id="SSF47917">
    <property type="entry name" value="C-terminal domain of alpha and beta subunits of F1 ATP synthase"/>
    <property type="match status" value="1"/>
</dbReference>
<dbReference type="GO" id="GO:0043531">
    <property type="term" value="F:ADP binding"/>
    <property type="evidence" value="ECO:0007669"/>
    <property type="project" value="TreeGrafter"/>
</dbReference>
<keyword evidence="6" id="KW-0997">Cell inner membrane</keyword>
<protein>
    <recommendedName>
        <fullName evidence="16">ATP synthase subunit alpha</fullName>
        <ecNumber evidence="16">7.1.2.2</ecNumber>
    </recommendedName>
    <alternativeName>
        <fullName evidence="16">ATP synthase F1 sector subunit alpha</fullName>
    </alternativeName>
    <alternativeName>
        <fullName evidence="16">F-ATPase subunit alpha</fullName>
    </alternativeName>
</protein>
<evidence type="ECO:0000313" key="21">
    <source>
        <dbReference type="Proteomes" id="UP000198889"/>
    </source>
</evidence>
<feature type="binding site" evidence="16">
    <location>
        <begin position="169"/>
        <end position="176"/>
    </location>
    <ligand>
        <name>ATP</name>
        <dbReference type="ChEBI" id="CHEBI:30616"/>
    </ligand>
</feature>
<organism evidence="20 21">
    <name type="scientific">Ancylobacter rudongensis</name>
    <dbReference type="NCBI Taxonomy" id="177413"/>
    <lineage>
        <taxon>Bacteria</taxon>
        <taxon>Pseudomonadati</taxon>
        <taxon>Pseudomonadota</taxon>
        <taxon>Alphaproteobacteria</taxon>
        <taxon>Hyphomicrobiales</taxon>
        <taxon>Xanthobacteraceae</taxon>
        <taxon>Ancylobacter</taxon>
    </lineage>
</organism>
<feature type="site" description="Required for activity" evidence="16">
    <location>
        <position position="370"/>
    </location>
</feature>
<evidence type="ECO:0000259" key="19">
    <source>
        <dbReference type="Pfam" id="PF02874"/>
    </source>
</evidence>
<dbReference type="NCBIfam" id="NF009884">
    <property type="entry name" value="PRK13343.1"/>
    <property type="match status" value="1"/>
</dbReference>
<dbReference type="PIRSF" id="PIRSF039088">
    <property type="entry name" value="F_ATPase_subunit_alpha"/>
    <property type="match status" value="1"/>
</dbReference>
<comment type="catalytic activity">
    <reaction evidence="16">
        <text>ATP + H2O + 4 H(+)(in) = ADP + phosphate + 5 H(+)(out)</text>
        <dbReference type="Rhea" id="RHEA:57720"/>
        <dbReference type="ChEBI" id="CHEBI:15377"/>
        <dbReference type="ChEBI" id="CHEBI:15378"/>
        <dbReference type="ChEBI" id="CHEBI:30616"/>
        <dbReference type="ChEBI" id="CHEBI:43474"/>
        <dbReference type="ChEBI" id="CHEBI:456216"/>
        <dbReference type="EC" id="7.1.2.2"/>
    </reaction>
</comment>
<dbReference type="RefSeq" id="WP_018388219.1">
    <property type="nucleotide sequence ID" value="NZ_FMTP01000006.1"/>
</dbReference>
<dbReference type="STRING" id="177413.SAMN05660859_3510"/>
<accession>A0A1G4U7A7</accession>
<dbReference type="Pfam" id="PF00306">
    <property type="entry name" value="ATP-synt_ab_C"/>
    <property type="match status" value="1"/>
</dbReference>
<dbReference type="EMBL" id="FMTP01000006">
    <property type="protein sequence ID" value="SCW89543.1"/>
    <property type="molecule type" value="Genomic_DNA"/>
</dbReference>
<evidence type="ECO:0000256" key="7">
    <source>
        <dbReference type="ARBA" id="ARBA00022741"/>
    </source>
</evidence>
<comment type="subcellular location">
    <subcellularLocation>
        <location evidence="16">Cell membrane</location>
        <topology evidence="16">Peripheral membrane protein</topology>
    </subcellularLocation>
    <subcellularLocation>
        <location evidence="2">Membrane</location>
    </subcellularLocation>
</comment>
<evidence type="ECO:0000313" key="20">
    <source>
        <dbReference type="EMBL" id="SCW89543.1"/>
    </source>
</evidence>
<evidence type="ECO:0000256" key="1">
    <source>
        <dbReference type="ARBA" id="ARBA00003784"/>
    </source>
</evidence>
<dbReference type="Pfam" id="PF02874">
    <property type="entry name" value="ATP-synt_ab_N"/>
    <property type="match status" value="1"/>
</dbReference>
<name>A0A1G4U7A7_9HYPH</name>
<dbReference type="InterPro" id="IPR038376">
    <property type="entry name" value="ATP_synth_asu_C_sf"/>
</dbReference>
<dbReference type="EC" id="7.1.2.2" evidence="16"/>
<dbReference type="GO" id="GO:0005524">
    <property type="term" value="F:ATP binding"/>
    <property type="evidence" value="ECO:0007669"/>
    <property type="project" value="UniProtKB-UniRule"/>
</dbReference>
<evidence type="ECO:0000256" key="15">
    <source>
        <dbReference type="ARBA" id="ARBA00026013"/>
    </source>
</evidence>
<dbReference type="CDD" id="cd18116">
    <property type="entry name" value="ATP-synt_F1_alpha_N"/>
    <property type="match status" value="1"/>
</dbReference>
<evidence type="ECO:0000256" key="5">
    <source>
        <dbReference type="ARBA" id="ARBA00022475"/>
    </source>
</evidence>
<evidence type="ECO:0000256" key="14">
    <source>
        <dbReference type="ARBA" id="ARBA00023310"/>
    </source>
</evidence>
<evidence type="ECO:0000256" key="10">
    <source>
        <dbReference type="ARBA" id="ARBA00022967"/>
    </source>
</evidence>
<evidence type="ECO:0000259" key="18">
    <source>
        <dbReference type="Pfam" id="PF00306"/>
    </source>
</evidence>
<keyword evidence="4 16" id="KW-0813">Transport</keyword>
<dbReference type="Pfam" id="PF00006">
    <property type="entry name" value="ATP-synt_ab"/>
    <property type="match status" value="1"/>
</dbReference>
<dbReference type="GO" id="GO:0005886">
    <property type="term" value="C:plasma membrane"/>
    <property type="evidence" value="ECO:0007669"/>
    <property type="project" value="UniProtKB-SubCell"/>
</dbReference>
<keyword evidence="11 16" id="KW-0406">Ion transport</keyword>
<keyword evidence="21" id="KW-1185">Reference proteome</keyword>
<dbReference type="AlphaFoldDB" id="A0A1G4U7A7"/>
<keyword evidence="14 16" id="KW-0066">ATP synthesis</keyword>
<dbReference type="InterPro" id="IPR000793">
    <property type="entry name" value="ATP_synth_asu_C"/>
</dbReference>
<keyword evidence="12 16" id="KW-0472">Membrane</keyword>
<keyword evidence="8 16" id="KW-0375">Hydrogen ion transport</keyword>
<dbReference type="FunFam" id="1.20.150.20:FF:000001">
    <property type="entry name" value="ATP synthase subunit alpha"/>
    <property type="match status" value="1"/>
</dbReference>
<dbReference type="NCBIfam" id="TIGR00962">
    <property type="entry name" value="atpA"/>
    <property type="match status" value="1"/>
</dbReference>
<dbReference type="GO" id="GO:0045259">
    <property type="term" value="C:proton-transporting ATP synthase complex"/>
    <property type="evidence" value="ECO:0007669"/>
    <property type="project" value="UniProtKB-KW"/>
</dbReference>
<dbReference type="InterPro" id="IPR036121">
    <property type="entry name" value="ATPase_F1/V1/A1_a/bsu_N_sf"/>
</dbReference>
<dbReference type="InterPro" id="IPR027417">
    <property type="entry name" value="P-loop_NTPase"/>
</dbReference>
<dbReference type="HAMAP" id="MF_01346">
    <property type="entry name" value="ATP_synth_alpha_bact"/>
    <property type="match status" value="1"/>
</dbReference>
<dbReference type="Gene3D" id="1.20.150.20">
    <property type="entry name" value="ATP synthase alpha/beta chain, C-terminal domain"/>
    <property type="match status" value="1"/>
</dbReference>
<proteinExistence type="inferred from homology"/>
<dbReference type="PANTHER" id="PTHR48082">
    <property type="entry name" value="ATP SYNTHASE SUBUNIT ALPHA, MITOCHONDRIAL"/>
    <property type="match status" value="1"/>
</dbReference>
<dbReference type="InterPro" id="IPR023366">
    <property type="entry name" value="ATP_synth_asu-like_sf"/>
</dbReference>
<evidence type="ECO:0000259" key="17">
    <source>
        <dbReference type="Pfam" id="PF00006"/>
    </source>
</evidence>
<evidence type="ECO:0000256" key="16">
    <source>
        <dbReference type="HAMAP-Rule" id="MF_01346"/>
    </source>
</evidence>
<dbReference type="Gene3D" id="3.40.50.300">
    <property type="entry name" value="P-loop containing nucleotide triphosphate hydrolases"/>
    <property type="match status" value="1"/>
</dbReference>
<evidence type="ECO:0000256" key="6">
    <source>
        <dbReference type="ARBA" id="ARBA00022519"/>
    </source>
</evidence>
<evidence type="ECO:0000256" key="8">
    <source>
        <dbReference type="ARBA" id="ARBA00022781"/>
    </source>
</evidence>
<evidence type="ECO:0000256" key="4">
    <source>
        <dbReference type="ARBA" id="ARBA00022448"/>
    </source>
</evidence>
<evidence type="ECO:0000256" key="11">
    <source>
        <dbReference type="ARBA" id="ARBA00023065"/>
    </source>
</evidence>
<dbReference type="InterPro" id="IPR005294">
    <property type="entry name" value="ATP_synth_F1_asu"/>
</dbReference>
<dbReference type="PANTHER" id="PTHR48082:SF2">
    <property type="entry name" value="ATP SYNTHASE SUBUNIT ALPHA, MITOCHONDRIAL"/>
    <property type="match status" value="1"/>
</dbReference>
<dbReference type="InterPro" id="IPR004100">
    <property type="entry name" value="ATPase_F1/V1/A1_a/bsu_N"/>
</dbReference>
<dbReference type="InterPro" id="IPR033732">
    <property type="entry name" value="ATP_synth_F1_a_nt-bd_dom"/>
</dbReference>
<dbReference type="CDD" id="cd01132">
    <property type="entry name" value="F1-ATPase_alpha_CD"/>
    <property type="match status" value="1"/>
</dbReference>
<feature type="domain" description="ATP synthase alpha subunit C-terminal" evidence="18">
    <location>
        <begin position="379"/>
        <end position="504"/>
    </location>
</feature>
<keyword evidence="13 16" id="KW-0139">CF(1)</keyword>
<comment type="similarity">
    <text evidence="3 16">Belongs to the ATPase alpha/beta chains family.</text>
</comment>
<dbReference type="PROSITE" id="PS00152">
    <property type="entry name" value="ATPASE_ALPHA_BETA"/>
    <property type="match status" value="1"/>
</dbReference>